<dbReference type="AlphaFoldDB" id="A0A9P6UBX1"/>
<dbReference type="Pfam" id="PF14200">
    <property type="entry name" value="RicinB_lectin_2"/>
    <property type="match status" value="1"/>
</dbReference>
<dbReference type="InterPro" id="IPR000772">
    <property type="entry name" value="Ricin_B_lectin"/>
</dbReference>
<protein>
    <recommendedName>
        <fullName evidence="1">Ricin B lectin domain-containing protein</fullName>
    </recommendedName>
</protein>
<dbReference type="SUPFAM" id="SSF50370">
    <property type="entry name" value="Ricin B-like lectins"/>
    <property type="match status" value="1"/>
</dbReference>
<comment type="caution">
    <text evidence="2">The sequence shown here is derived from an EMBL/GenBank/DDBJ whole genome shotgun (WGS) entry which is preliminary data.</text>
</comment>
<evidence type="ECO:0000313" key="2">
    <source>
        <dbReference type="EMBL" id="KAG0268116.1"/>
    </source>
</evidence>
<gene>
    <name evidence="2" type="ORF">DFQ27_007459</name>
</gene>
<proteinExistence type="predicted"/>
<reference evidence="2" key="1">
    <citation type="journal article" date="2020" name="Fungal Divers.">
        <title>Resolving the Mortierellaceae phylogeny through synthesis of multi-gene phylogenetics and phylogenomics.</title>
        <authorList>
            <person name="Vandepol N."/>
            <person name="Liber J."/>
            <person name="Desiro A."/>
            <person name="Na H."/>
            <person name="Kennedy M."/>
            <person name="Barry K."/>
            <person name="Grigoriev I.V."/>
            <person name="Miller A.N."/>
            <person name="O'Donnell K."/>
            <person name="Stajich J.E."/>
            <person name="Bonito G."/>
        </authorList>
    </citation>
    <scope>NUCLEOTIDE SEQUENCE</scope>
    <source>
        <strain evidence="2">BC1065</strain>
    </source>
</reference>
<feature type="domain" description="Ricin B lectin" evidence="1">
    <location>
        <begin position="8"/>
        <end position="137"/>
    </location>
</feature>
<organism evidence="2 3">
    <name type="scientific">Actinomortierella ambigua</name>
    <dbReference type="NCBI Taxonomy" id="1343610"/>
    <lineage>
        <taxon>Eukaryota</taxon>
        <taxon>Fungi</taxon>
        <taxon>Fungi incertae sedis</taxon>
        <taxon>Mucoromycota</taxon>
        <taxon>Mortierellomycotina</taxon>
        <taxon>Mortierellomycetes</taxon>
        <taxon>Mortierellales</taxon>
        <taxon>Mortierellaceae</taxon>
        <taxon>Actinomortierella</taxon>
    </lineage>
</organism>
<accession>A0A9P6UBX1</accession>
<dbReference type="InterPro" id="IPR035992">
    <property type="entry name" value="Ricin_B-like_lectins"/>
</dbReference>
<dbReference type="Proteomes" id="UP000807716">
    <property type="component" value="Unassembled WGS sequence"/>
</dbReference>
<name>A0A9P6UBX1_9FUNG</name>
<dbReference type="Gene3D" id="2.80.10.50">
    <property type="match status" value="1"/>
</dbReference>
<evidence type="ECO:0000313" key="3">
    <source>
        <dbReference type="Proteomes" id="UP000807716"/>
    </source>
</evidence>
<dbReference type="OrthoDB" id="9895617at2759"/>
<dbReference type="PROSITE" id="PS50231">
    <property type="entry name" value="RICIN_B_LECTIN"/>
    <property type="match status" value="1"/>
</dbReference>
<dbReference type="SMART" id="SM00458">
    <property type="entry name" value="RICIN"/>
    <property type="match status" value="1"/>
</dbReference>
<keyword evidence="3" id="KW-1185">Reference proteome</keyword>
<sequence>MMEHFPHGEFFVALRESDLVLDVNGASDDVGADIILYTQKDGDNANQRWTWDNENKSLRNVQSGHVLSFHAVAALTPARQDRLFEDAKTQRFEYYDYTISTHADEDLVLGAPSKELGAVVALVPRDNDDWNQMWEIRKY</sequence>
<evidence type="ECO:0000259" key="1">
    <source>
        <dbReference type="SMART" id="SM00458"/>
    </source>
</evidence>
<dbReference type="EMBL" id="JAAAJB010000059">
    <property type="protein sequence ID" value="KAG0268116.1"/>
    <property type="molecule type" value="Genomic_DNA"/>
</dbReference>